<dbReference type="EMBL" id="QFPN01000004">
    <property type="protein sequence ID" value="PZQ16193.1"/>
    <property type="molecule type" value="Genomic_DNA"/>
</dbReference>
<evidence type="ECO:0000256" key="4">
    <source>
        <dbReference type="SAM" id="Phobius"/>
    </source>
</evidence>
<dbReference type="PROSITE" id="PS50887">
    <property type="entry name" value="GGDEF"/>
    <property type="match status" value="1"/>
</dbReference>
<dbReference type="AlphaFoldDB" id="A0A2W5MFC7"/>
<evidence type="ECO:0000313" key="6">
    <source>
        <dbReference type="EMBL" id="PZQ16193.1"/>
    </source>
</evidence>
<comment type="caution">
    <text evidence="6">The sequence shown here is derived from an EMBL/GenBank/DDBJ whole genome shotgun (WGS) entry which is preliminary data.</text>
</comment>
<dbReference type="SMART" id="SM00267">
    <property type="entry name" value="GGDEF"/>
    <property type="match status" value="1"/>
</dbReference>
<dbReference type="FunFam" id="3.30.70.270:FF:000001">
    <property type="entry name" value="Diguanylate cyclase domain protein"/>
    <property type="match status" value="1"/>
</dbReference>
<accession>A0A2W5MFC7</accession>
<evidence type="ECO:0000256" key="2">
    <source>
        <dbReference type="ARBA" id="ARBA00034247"/>
    </source>
</evidence>
<keyword evidence="4" id="KW-0812">Transmembrane</keyword>
<gene>
    <name evidence="6" type="ORF">DI565_10420</name>
</gene>
<protein>
    <recommendedName>
        <fullName evidence="1">diguanylate cyclase</fullName>
        <ecNumber evidence="1">2.7.7.65</ecNumber>
    </recommendedName>
</protein>
<sequence>MTPGSAILLKSAIATVLSIAASLAVVSTIVPAIGGVVDGNAWLMTVLCPLMVAWPASAWQFWQAERLRRARDELASLHGRLAEAHGALEEAHGALTETARRDELTGLFGRRAFFEAAEARRTAGGGWLMVLDVDRFKAINDRFGHAAGDLALRQVAGRIADAAPADAALGRIGGEEFAILLPAADEDEAARVAEAVRAAVAAEPLRVDDAVGLTLTVSAGMVRLDADGALKDAFKAADDLLYEAKRAGRDMVRIDERAAPTAPPLAPEAPLAQEEPA</sequence>
<dbReference type="GO" id="GO:0052621">
    <property type="term" value="F:diguanylate cyclase activity"/>
    <property type="evidence" value="ECO:0007669"/>
    <property type="project" value="UniProtKB-EC"/>
</dbReference>
<dbReference type="InterPro" id="IPR050469">
    <property type="entry name" value="Diguanylate_Cyclase"/>
</dbReference>
<dbReference type="Proteomes" id="UP000249577">
    <property type="component" value="Unassembled WGS sequence"/>
</dbReference>
<reference evidence="6 7" key="1">
    <citation type="submission" date="2017-08" db="EMBL/GenBank/DDBJ databases">
        <title>Infants hospitalized years apart are colonized by the same room-sourced microbial strains.</title>
        <authorList>
            <person name="Brooks B."/>
            <person name="Olm M.R."/>
            <person name="Firek B.A."/>
            <person name="Baker R."/>
            <person name="Thomas B.C."/>
            <person name="Morowitz M.J."/>
            <person name="Banfield J.F."/>
        </authorList>
    </citation>
    <scope>NUCLEOTIDE SEQUENCE [LARGE SCALE GENOMIC DNA]</scope>
    <source>
        <strain evidence="6">S2_005_003_R2_43</strain>
    </source>
</reference>
<keyword evidence="4" id="KW-0472">Membrane</keyword>
<feature type="domain" description="GGDEF" evidence="5">
    <location>
        <begin position="124"/>
        <end position="257"/>
    </location>
</feature>
<evidence type="ECO:0000256" key="3">
    <source>
        <dbReference type="SAM" id="MobiDB-lite"/>
    </source>
</evidence>
<feature type="transmembrane region" description="Helical" evidence="4">
    <location>
        <begin position="12"/>
        <end position="35"/>
    </location>
</feature>
<feature type="transmembrane region" description="Helical" evidence="4">
    <location>
        <begin position="41"/>
        <end position="62"/>
    </location>
</feature>
<name>A0A2W5MFC7_ANCNO</name>
<evidence type="ECO:0000259" key="5">
    <source>
        <dbReference type="PROSITE" id="PS50887"/>
    </source>
</evidence>
<feature type="compositionally biased region" description="Low complexity" evidence="3">
    <location>
        <begin position="268"/>
        <end position="277"/>
    </location>
</feature>
<dbReference type="InterPro" id="IPR029787">
    <property type="entry name" value="Nucleotide_cyclase"/>
</dbReference>
<dbReference type="EC" id="2.7.7.65" evidence="1"/>
<dbReference type="SUPFAM" id="SSF55073">
    <property type="entry name" value="Nucleotide cyclase"/>
    <property type="match status" value="1"/>
</dbReference>
<evidence type="ECO:0000256" key="1">
    <source>
        <dbReference type="ARBA" id="ARBA00012528"/>
    </source>
</evidence>
<dbReference type="Pfam" id="PF00990">
    <property type="entry name" value="GGDEF"/>
    <property type="match status" value="1"/>
</dbReference>
<dbReference type="InterPro" id="IPR000160">
    <property type="entry name" value="GGDEF_dom"/>
</dbReference>
<keyword evidence="4" id="KW-1133">Transmembrane helix</keyword>
<evidence type="ECO:0000313" key="7">
    <source>
        <dbReference type="Proteomes" id="UP000249577"/>
    </source>
</evidence>
<dbReference type="PANTHER" id="PTHR45138:SF9">
    <property type="entry name" value="DIGUANYLATE CYCLASE DGCM-RELATED"/>
    <property type="match status" value="1"/>
</dbReference>
<feature type="region of interest" description="Disordered" evidence="3">
    <location>
        <begin position="256"/>
        <end position="277"/>
    </location>
</feature>
<dbReference type="Gene3D" id="3.30.70.270">
    <property type="match status" value="1"/>
</dbReference>
<organism evidence="6 7">
    <name type="scientific">Ancylobacter novellus</name>
    <name type="common">Thiobacillus novellus</name>
    <dbReference type="NCBI Taxonomy" id="921"/>
    <lineage>
        <taxon>Bacteria</taxon>
        <taxon>Pseudomonadati</taxon>
        <taxon>Pseudomonadota</taxon>
        <taxon>Alphaproteobacteria</taxon>
        <taxon>Hyphomicrobiales</taxon>
        <taxon>Xanthobacteraceae</taxon>
        <taxon>Ancylobacter</taxon>
    </lineage>
</organism>
<proteinExistence type="predicted"/>
<dbReference type="CDD" id="cd01949">
    <property type="entry name" value="GGDEF"/>
    <property type="match status" value="1"/>
</dbReference>
<dbReference type="InterPro" id="IPR043128">
    <property type="entry name" value="Rev_trsase/Diguanyl_cyclase"/>
</dbReference>
<dbReference type="NCBIfam" id="TIGR00254">
    <property type="entry name" value="GGDEF"/>
    <property type="match status" value="1"/>
</dbReference>
<dbReference type="PANTHER" id="PTHR45138">
    <property type="entry name" value="REGULATORY COMPONENTS OF SENSORY TRANSDUCTION SYSTEM"/>
    <property type="match status" value="1"/>
</dbReference>
<comment type="catalytic activity">
    <reaction evidence="2">
        <text>2 GTP = 3',3'-c-di-GMP + 2 diphosphate</text>
        <dbReference type="Rhea" id="RHEA:24898"/>
        <dbReference type="ChEBI" id="CHEBI:33019"/>
        <dbReference type="ChEBI" id="CHEBI:37565"/>
        <dbReference type="ChEBI" id="CHEBI:58805"/>
        <dbReference type="EC" id="2.7.7.65"/>
    </reaction>
</comment>